<dbReference type="SMART" id="SM00881">
    <property type="entry name" value="CoA_binding"/>
    <property type="match status" value="1"/>
</dbReference>
<evidence type="ECO:0000259" key="2">
    <source>
        <dbReference type="PROSITE" id="PS50975"/>
    </source>
</evidence>
<keyword evidence="1" id="KW-0067">ATP-binding</keyword>
<evidence type="ECO:0000313" key="3">
    <source>
        <dbReference type="EMBL" id="NLW34145.1"/>
    </source>
</evidence>
<dbReference type="Gene3D" id="3.30.470.20">
    <property type="entry name" value="ATP-grasp fold, B domain"/>
    <property type="match status" value="1"/>
</dbReference>
<dbReference type="InterPro" id="IPR016102">
    <property type="entry name" value="Succinyl-CoA_synth-like"/>
</dbReference>
<dbReference type="PANTHER" id="PTHR42793">
    <property type="entry name" value="COA BINDING DOMAIN CONTAINING PROTEIN"/>
    <property type="match status" value="1"/>
</dbReference>
<dbReference type="Gene3D" id="3.30.1490.20">
    <property type="entry name" value="ATP-grasp fold, A domain"/>
    <property type="match status" value="1"/>
</dbReference>
<dbReference type="Pfam" id="PF13549">
    <property type="entry name" value="ATP-grasp_5"/>
    <property type="match status" value="1"/>
</dbReference>
<dbReference type="InterPro" id="IPR003781">
    <property type="entry name" value="CoA-bd"/>
</dbReference>
<dbReference type="GO" id="GO:0005524">
    <property type="term" value="F:ATP binding"/>
    <property type="evidence" value="ECO:0007669"/>
    <property type="project" value="UniProtKB-UniRule"/>
</dbReference>
<dbReference type="SUPFAM" id="SSF56059">
    <property type="entry name" value="Glutathione synthetase ATP-binding domain-like"/>
    <property type="match status" value="1"/>
</dbReference>
<dbReference type="SUPFAM" id="SSF52210">
    <property type="entry name" value="Succinyl-CoA synthetase domains"/>
    <property type="match status" value="2"/>
</dbReference>
<dbReference type="SUPFAM" id="SSF51735">
    <property type="entry name" value="NAD(P)-binding Rossmann-fold domains"/>
    <property type="match status" value="1"/>
</dbReference>
<reference evidence="3" key="2">
    <citation type="submission" date="2020-01" db="EMBL/GenBank/DDBJ databases">
        <authorList>
            <person name="Campanaro S."/>
        </authorList>
    </citation>
    <scope>NUCLEOTIDE SEQUENCE</scope>
    <source>
        <strain evidence="3">AS06rmzACSIP_7</strain>
    </source>
</reference>
<organism evidence="3 4">
    <name type="scientific">Syntrophorhabdus aromaticivorans</name>
    <dbReference type="NCBI Taxonomy" id="328301"/>
    <lineage>
        <taxon>Bacteria</taxon>
        <taxon>Pseudomonadati</taxon>
        <taxon>Thermodesulfobacteriota</taxon>
        <taxon>Syntrophorhabdia</taxon>
        <taxon>Syntrophorhabdales</taxon>
        <taxon>Syntrophorhabdaceae</taxon>
        <taxon>Syntrophorhabdus</taxon>
    </lineage>
</organism>
<keyword evidence="1" id="KW-0547">Nucleotide-binding</keyword>
<dbReference type="GO" id="GO:0016874">
    <property type="term" value="F:ligase activity"/>
    <property type="evidence" value="ECO:0007669"/>
    <property type="project" value="UniProtKB-KW"/>
</dbReference>
<accession>A0A971RZD1</accession>
<gene>
    <name evidence="3" type="ORF">GXY80_01500</name>
</gene>
<dbReference type="AlphaFoldDB" id="A0A971RZD1"/>
<evidence type="ECO:0000313" key="4">
    <source>
        <dbReference type="Proteomes" id="UP000777265"/>
    </source>
</evidence>
<proteinExistence type="predicted"/>
<dbReference type="Pfam" id="PF13607">
    <property type="entry name" value="Succ_CoA_lig"/>
    <property type="match status" value="1"/>
</dbReference>
<evidence type="ECO:0000256" key="1">
    <source>
        <dbReference type="PROSITE-ProRule" id="PRU00409"/>
    </source>
</evidence>
<protein>
    <submittedName>
        <fullName evidence="3">Acetate--CoA ligase family protein</fullName>
    </submittedName>
</protein>
<dbReference type="PROSITE" id="PS50975">
    <property type="entry name" value="ATP_GRASP"/>
    <property type="match status" value="1"/>
</dbReference>
<dbReference type="Pfam" id="PF13380">
    <property type="entry name" value="CoA_binding_2"/>
    <property type="match status" value="1"/>
</dbReference>
<feature type="domain" description="ATP-grasp" evidence="2">
    <location>
        <begin position="484"/>
        <end position="535"/>
    </location>
</feature>
<dbReference type="InterPro" id="IPR036291">
    <property type="entry name" value="NAD(P)-bd_dom_sf"/>
</dbReference>
<dbReference type="InterPro" id="IPR032875">
    <property type="entry name" value="Succ_CoA_lig_flav_dom"/>
</dbReference>
<dbReference type="EMBL" id="JAAYEE010000028">
    <property type="protein sequence ID" value="NLW34145.1"/>
    <property type="molecule type" value="Genomic_DNA"/>
</dbReference>
<comment type="caution">
    <text evidence="3">The sequence shown here is derived from an EMBL/GenBank/DDBJ whole genome shotgun (WGS) entry which is preliminary data.</text>
</comment>
<dbReference type="Proteomes" id="UP000777265">
    <property type="component" value="Unassembled WGS sequence"/>
</dbReference>
<dbReference type="InterPro" id="IPR011761">
    <property type="entry name" value="ATP-grasp"/>
</dbReference>
<name>A0A971RZD1_9BACT</name>
<dbReference type="PANTHER" id="PTHR42793:SF1">
    <property type="entry name" value="PEPTIDYL-LYSINE N-ACETYLTRANSFERASE PATZ"/>
    <property type="match status" value="1"/>
</dbReference>
<dbReference type="GO" id="GO:0046872">
    <property type="term" value="F:metal ion binding"/>
    <property type="evidence" value="ECO:0007669"/>
    <property type="project" value="InterPro"/>
</dbReference>
<reference evidence="3" key="1">
    <citation type="journal article" date="2020" name="Biotechnol. Biofuels">
        <title>New insights from the biogas microbiome by comprehensive genome-resolved metagenomics of nearly 1600 species originating from multiple anaerobic digesters.</title>
        <authorList>
            <person name="Campanaro S."/>
            <person name="Treu L."/>
            <person name="Rodriguez-R L.M."/>
            <person name="Kovalovszki A."/>
            <person name="Ziels R.M."/>
            <person name="Maus I."/>
            <person name="Zhu X."/>
            <person name="Kougias P.G."/>
            <person name="Basile A."/>
            <person name="Luo G."/>
            <person name="Schluter A."/>
            <person name="Konstantinidis K.T."/>
            <person name="Angelidaki I."/>
        </authorList>
    </citation>
    <scope>NUCLEOTIDE SEQUENCE</scope>
    <source>
        <strain evidence="3">AS06rmzACSIP_7</strain>
    </source>
</reference>
<sequence>MKSFFYPSSIAVFGVSDSSSNLGRVIVQNLDRFGFQGNVHPVGTGEGLVSGKKVLANIEAAKGIPDLAVLLVPAERVPEALDRCGAKGIRHVIIESGGFSELHEGKKSLEDKIRAIAEKRGIKVVGPNCFGVINLEACVVVPFFILNPAYMKKGSVSLISQSGGIYYDTCMLASFEGVGLNKLISVGNKLMINEADCLEYLVEDKGTKTIGLYLESFSEGRRLMEIAARTTKPIVCLKANRSRAGQEIARFHTTALAGDDVVADGALRQSGIHRVRNFREMMDVFKVFSLPVLKGRRLALITRSGGHGVLAADAVHRHGFTLAALSDGFFDLVKSRKINVIRMTNPVDVGDIYSLESYGEIIEKALQEKEVDGVVFVATFSSETDGVAVKKAISRAAELAPRYEKPVAFCAVTNRDQWLQIRETNGFPIFTDVDDVLRALARSLEHHGNTTGRVLGKKEMARERPVQAVLSASLSGMVDPGKGFPLLREYGVPVADYSIVRTIDEAIPAAQRIGYPVAVKTASPEVLHKTENQGVVLDVSGDHALEKTIQGIASGPFLVQKMAPVGAEVIVGGKRDPEFGPVVLFGLGGIFAEVFKDTIIRVAPIDEVIAAGMVEGIRGSAVLKGFRGQKPRDVRALVEVLVHVSTLLVDHPEIASLDINPLIVLEEGKGCLAVDVKIGINV</sequence>
<dbReference type="Gene3D" id="3.40.50.720">
    <property type="entry name" value="NAD(P)-binding Rossmann-like Domain"/>
    <property type="match status" value="1"/>
</dbReference>
<dbReference type="InterPro" id="IPR013815">
    <property type="entry name" value="ATP_grasp_subdomain_1"/>
</dbReference>
<keyword evidence="3" id="KW-0436">Ligase</keyword>
<dbReference type="Gene3D" id="3.40.50.261">
    <property type="entry name" value="Succinyl-CoA synthetase domains"/>
    <property type="match status" value="2"/>
</dbReference>